<sequence length="215" mass="24178">MSTSKNNSTLNLNESNMPLLSEEDKPEKTGETPEKESVTLEMELQEKEDSGNEKNLEKKKKKATSNGGPKRPSYIDVISHGMNLQNRDCKSINSDIDIGFDDVLAEPLSSHGFDCIWKLSFVIFSQTKTFLYRLLSAIIAIPASIIWGLIFAIITVLYVWVLAPLLKIFDFIVSILRKVLLGLMRFTIEPVSASVGHIFSQVSIHSRRHDLVEKP</sequence>
<reference evidence="9" key="1">
    <citation type="submission" date="2014-05" db="EMBL/GenBank/DDBJ databases">
        <authorList>
            <person name="Chronopoulou M."/>
        </authorList>
    </citation>
    <scope>NUCLEOTIDE SEQUENCE</scope>
    <source>
        <tissue evidence="9">Whole organism</tissue>
    </source>
</reference>
<comment type="subcellular location">
    <subcellularLocation>
        <location evidence="1 6">Cell membrane</location>
        <topology evidence="1 6">Peripheral membrane protein</topology>
    </subcellularLocation>
    <subcellularLocation>
        <location evidence="6">Golgi apparatus membrane</location>
        <topology evidence="6">Peripheral membrane protein</topology>
    </subcellularLocation>
    <subcellularLocation>
        <location evidence="6">Membrane</location>
        <location evidence="6">Caveola</location>
        <topology evidence="6">Peripheral membrane protein</topology>
    </subcellularLocation>
</comment>
<dbReference type="RefSeq" id="XP_040565751.1">
    <property type="nucleotide sequence ID" value="XM_040709817.2"/>
</dbReference>
<dbReference type="GO" id="GO:0005901">
    <property type="term" value="C:caveola"/>
    <property type="evidence" value="ECO:0007669"/>
    <property type="project" value="UniProtKB-SubCell"/>
</dbReference>
<keyword evidence="4 6" id="KW-0333">Golgi apparatus</keyword>
<dbReference type="EMBL" id="HACA01001362">
    <property type="protein sequence ID" value="CDW18723.1"/>
    <property type="molecule type" value="Transcribed_RNA"/>
</dbReference>
<dbReference type="KEGG" id="lsm:121115704"/>
<dbReference type="AlphaFoldDB" id="A0A0K2SY89"/>
<dbReference type="OrthoDB" id="5917823at2759"/>
<accession>A0A0K2SY89</accession>
<evidence type="ECO:0000256" key="3">
    <source>
        <dbReference type="ARBA" id="ARBA00022475"/>
    </source>
</evidence>
<organism evidence="9">
    <name type="scientific">Lepeophtheirus salmonis</name>
    <name type="common">Salmon louse</name>
    <name type="synonym">Caligus salmonis</name>
    <dbReference type="NCBI Taxonomy" id="72036"/>
    <lineage>
        <taxon>Eukaryota</taxon>
        <taxon>Metazoa</taxon>
        <taxon>Ecdysozoa</taxon>
        <taxon>Arthropoda</taxon>
        <taxon>Crustacea</taxon>
        <taxon>Multicrustacea</taxon>
        <taxon>Hexanauplia</taxon>
        <taxon>Copepoda</taxon>
        <taxon>Siphonostomatoida</taxon>
        <taxon>Caligidae</taxon>
        <taxon>Lepeophtheirus</taxon>
    </lineage>
</organism>
<dbReference type="GO" id="GO:0060090">
    <property type="term" value="F:molecular adaptor activity"/>
    <property type="evidence" value="ECO:0007669"/>
    <property type="project" value="TreeGrafter"/>
</dbReference>
<comment type="function">
    <text evidence="6">May act as a scaffolding protein within caveolar membranes. Interacts directly with G-protein alpha subunits and can functionally regulate their activity.</text>
</comment>
<comment type="similarity">
    <text evidence="2 6">Belongs to the caveolin family.</text>
</comment>
<dbReference type="PANTHER" id="PTHR10844">
    <property type="entry name" value="CAVEOLIN"/>
    <property type="match status" value="1"/>
</dbReference>
<dbReference type="InterPro" id="IPR001612">
    <property type="entry name" value="Caveolin"/>
</dbReference>
<feature type="region of interest" description="Disordered" evidence="7">
    <location>
        <begin position="1"/>
        <end position="73"/>
    </location>
</feature>
<evidence type="ECO:0000256" key="8">
    <source>
        <dbReference type="SAM" id="Phobius"/>
    </source>
</evidence>
<name>A0A0K2SY89_LEPSM</name>
<dbReference type="GO" id="GO:0070836">
    <property type="term" value="P:caveola assembly"/>
    <property type="evidence" value="ECO:0007669"/>
    <property type="project" value="InterPro"/>
</dbReference>
<evidence type="ECO:0000256" key="5">
    <source>
        <dbReference type="ARBA" id="ARBA00023136"/>
    </source>
</evidence>
<feature type="transmembrane region" description="Helical" evidence="8">
    <location>
        <begin position="157"/>
        <end position="176"/>
    </location>
</feature>
<keyword evidence="8" id="KW-0812">Transmembrane</keyword>
<dbReference type="GO" id="GO:0000139">
    <property type="term" value="C:Golgi membrane"/>
    <property type="evidence" value="ECO:0007669"/>
    <property type="project" value="UniProtKB-SubCell"/>
</dbReference>
<feature type="transmembrane region" description="Helical" evidence="8">
    <location>
        <begin position="130"/>
        <end position="151"/>
    </location>
</feature>
<dbReference type="Pfam" id="PF01146">
    <property type="entry name" value="Caveolin"/>
    <property type="match status" value="1"/>
</dbReference>
<evidence type="ECO:0000256" key="1">
    <source>
        <dbReference type="ARBA" id="ARBA00004202"/>
    </source>
</evidence>
<dbReference type="RefSeq" id="XP_040565750.1">
    <property type="nucleotide sequence ID" value="XM_040709816.2"/>
</dbReference>
<proteinExistence type="inferred from homology"/>
<dbReference type="PANTHER" id="PTHR10844:SF28">
    <property type="entry name" value="CAVEOLIN"/>
    <property type="match status" value="1"/>
</dbReference>
<keyword evidence="5 6" id="KW-0472">Membrane</keyword>
<evidence type="ECO:0000256" key="4">
    <source>
        <dbReference type="ARBA" id="ARBA00023034"/>
    </source>
</evidence>
<evidence type="ECO:0000313" key="9">
    <source>
        <dbReference type="EMBL" id="CDW18723.1"/>
    </source>
</evidence>
<keyword evidence="8" id="KW-1133">Transmembrane helix</keyword>
<protein>
    <recommendedName>
        <fullName evidence="6">Caveolin</fullName>
    </recommendedName>
</protein>
<feature type="compositionally biased region" description="Basic and acidic residues" evidence="7">
    <location>
        <begin position="22"/>
        <end position="56"/>
    </location>
</feature>
<keyword evidence="3 6" id="KW-1003">Cell membrane</keyword>
<evidence type="ECO:0000256" key="2">
    <source>
        <dbReference type="ARBA" id="ARBA00010988"/>
    </source>
</evidence>
<evidence type="ECO:0000256" key="7">
    <source>
        <dbReference type="SAM" id="MobiDB-lite"/>
    </source>
</evidence>
<dbReference type="GeneID" id="121115704"/>
<feature type="compositionally biased region" description="Low complexity" evidence="7">
    <location>
        <begin position="1"/>
        <end position="16"/>
    </location>
</feature>
<evidence type="ECO:0000256" key="6">
    <source>
        <dbReference type="RuleBase" id="RU000680"/>
    </source>
</evidence>